<organism evidence="8 9">
    <name type="scientific">Facklamia languida CCUG 37842</name>
    <dbReference type="NCBI Taxonomy" id="883113"/>
    <lineage>
        <taxon>Bacteria</taxon>
        <taxon>Bacillati</taxon>
        <taxon>Bacillota</taxon>
        <taxon>Bacilli</taxon>
        <taxon>Lactobacillales</taxon>
        <taxon>Aerococcaceae</taxon>
        <taxon>Facklamia</taxon>
    </lineage>
</organism>
<dbReference type="RefSeq" id="WP_006308415.1">
    <property type="nucleotide sequence ID" value="NZ_JH601133.1"/>
</dbReference>
<comment type="subcellular location">
    <subcellularLocation>
        <location evidence="1">Membrane</location>
        <topology evidence="1">Multi-pass membrane protein</topology>
    </subcellularLocation>
</comment>
<evidence type="ECO:0000256" key="2">
    <source>
        <dbReference type="ARBA" id="ARBA00009399"/>
    </source>
</evidence>
<dbReference type="EMBL" id="AGEG01000003">
    <property type="protein sequence ID" value="EHR37812.1"/>
    <property type="molecule type" value="Genomic_DNA"/>
</dbReference>
<dbReference type="PANTHER" id="PTHR38459">
    <property type="entry name" value="PROPHAGE BACTOPRENOL-LINKED GLUCOSE TRANSLOCASE HOMOLOG"/>
    <property type="match status" value="1"/>
</dbReference>
<dbReference type="InterPro" id="IPR051401">
    <property type="entry name" value="GtrA_CellWall_Glycosyl"/>
</dbReference>
<feature type="transmembrane region" description="Helical" evidence="6">
    <location>
        <begin position="35"/>
        <end position="53"/>
    </location>
</feature>
<keyword evidence="9" id="KW-1185">Reference proteome</keyword>
<dbReference type="HOGENOM" id="CLU_083873_6_3_9"/>
<dbReference type="InterPro" id="IPR007267">
    <property type="entry name" value="GtrA_DPMS_TM"/>
</dbReference>
<name>H3NI13_9LACT</name>
<protein>
    <recommendedName>
        <fullName evidence="7">GtrA/DPMS transmembrane domain-containing protein</fullName>
    </recommendedName>
</protein>
<evidence type="ECO:0000313" key="9">
    <source>
        <dbReference type="Proteomes" id="UP000006190"/>
    </source>
</evidence>
<dbReference type="Proteomes" id="UP000006190">
    <property type="component" value="Unassembled WGS sequence"/>
</dbReference>
<gene>
    <name evidence="8" type="ORF">HMPREF9708_00441</name>
</gene>
<dbReference type="AlphaFoldDB" id="H3NI13"/>
<dbReference type="PATRIC" id="fig|883113.3.peg.444"/>
<feature type="transmembrane region" description="Helical" evidence="6">
    <location>
        <begin position="74"/>
        <end position="95"/>
    </location>
</feature>
<comment type="caution">
    <text evidence="8">The sequence shown here is derived from an EMBL/GenBank/DDBJ whole genome shotgun (WGS) entry which is preliminary data.</text>
</comment>
<sequence>MSQLINQLVRFVFVGGTATLLDMGILYLLNYQFGINHFIAATCAFVLATFYNYELSMRFVFLNKNKQAKKTHEMIAFFILSIVGLLLTLLGLLILVDWLRLDVMLAKVIVGVFVMTFNFISRKIYFEGQEEG</sequence>
<keyword evidence="5 6" id="KW-0472">Membrane</keyword>
<feature type="domain" description="GtrA/DPMS transmembrane" evidence="7">
    <location>
        <begin position="10"/>
        <end position="125"/>
    </location>
</feature>
<dbReference type="GO" id="GO:0000271">
    <property type="term" value="P:polysaccharide biosynthetic process"/>
    <property type="evidence" value="ECO:0007669"/>
    <property type="project" value="InterPro"/>
</dbReference>
<evidence type="ECO:0000256" key="1">
    <source>
        <dbReference type="ARBA" id="ARBA00004141"/>
    </source>
</evidence>
<dbReference type="OrthoDB" id="9807815at2"/>
<keyword evidence="4 6" id="KW-1133">Transmembrane helix</keyword>
<reference evidence="8 9" key="1">
    <citation type="submission" date="2012-01" db="EMBL/GenBank/DDBJ databases">
        <title>The Genome Sequence of Facklamia languida CCUG 37842.</title>
        <authorList>
            <consortium name="The Broad Institute Genome Sequencing Platform"/>
            <person name="Earl A."/>
            <person name="Ward D."/>
            <person name="Feldgarden M."/>
            <person name="Gevers D."/>
            <person name="Huys G."/>
            <person name="Young S.K."/>
            <person name="Zeng Q."/>
            <person name="Gargeya S."/>
            <person name="Fitzgerald M."/>
            <person name="Haas B."/>
            <person name="Abouelleil A."/>
            <person name="Alvarado L."/>
            <person name="Arachchi H.M."/>
            <person name="Berlin A."/>
            <person name="Chapman S.B."/>
            <person name="Gearin G."/>
            <person name="Goldberg J."/>
            <person name="Griggs A."/>
            <person name="Gujja S."/>
            <person name="Hansen M."/>
            <person name="Heiman D."/>
            <person name="Howarth C."/>
            <person name="Larimer J."/>
            <person name="Lui A."/>
            <person name="MacDonald P.J.P."/>
            <person name="McCowen C."/>
            <person name="Montmayeur A."/>
            <person name="Murphy C."/>
            <person name="Neiman D."/>
            <person name="Pearson M."/>
            <person name="Priest M."/>
            <person name="Roberts A."/>
            <person name="Saif S."/>
            <person name="Shea T."/>
            <person name="Sisk P."/>
            <person name="Stolte C."/>
            <person name="Sykes S."/>
            <person name="Wortman J."/>
            <person name="Nusbaum C."/>
            <person name="Birren B."/>
        </authorList>
    </citation>
    <scope>NUCLEOTIDE SEQUENCE [LARGE SCALE GENOMIC DNA]</scope>
    <source>
        <strain evidence="8 9">CCUG 37842</strain>
    </source>
</reference>
<dbReference type="PANTHER" id="PTHR38459:SF1">
    <property type="entry name" value="PROPHAGE BACTOPRENOL-LINKED GLUCOSE TRANSLOCASE HOMOLOG"/>
    <property type="match status" value="1"/>
</dbReference>
<evidence type="ECO:0000313" key="8">
    <source>
        <dbReference type="EMBL" id="EHR37812.1"/>
    </source>
</evidence>
<dbReference type="STRING" id="883113.HMPREF9708_00441"/>
<feature type="transmembrane region" description="Helical" evidence="6">
    <location>
        <begin position="101"/>
        <end position="120"/>
    </location>
</feature>
<accession>H3NI13</accession>
<feature type="transmembrane region" description="Helical" evidence="6">
    <location>
        <begin position="7"/>
        <end position="29"/>
    </location>
</feature>
<evidence type="ECO:0000256" key="4">
    <source>
        <dbReference type="ARBA" id="ARBA00022989"/>
    </source>
</evidence>
<comment type="similarity">
    <text evidence="2">Belongs to the GtrA family.</text>
</comment>
<evidence type="ECO:0000259" key="7">
    <source>
        <dbReference type="Pfam" id="PF04138"/>
    </source>
</evidence>
<evidence type="ECO:0000256" key="6">
    <source>
        <dbReference type="SAM" id="Phobius"/>
    </source>
</evidence>
<evidence type="ECO:0000256" key="5">
    <source>
        <dbReference type="ARBA" id="ARBA00023136"/>
    </source>
</evidence>
<keyword evidence="3 6" id="KW-0812">Transmembrane</keyword>
<evidence type="ECO:0000256" key="3">
    <source>
        <dbReference type="ARBA" id="ARBA00022692"/>
    </source>
</evidence>
<proteinExistence type="inferred from homology"/>
<dbReference type="GO" id="GO:0005886">
    <property type="term" value="C:plasma membrane"/>
    <property type="evidence" value="ECO:0007669"/>
    <property type="project" value="TreeGrafter"/>
</dbReference>
<dbReference type="eggNOG" id="COG2246">
    <property type="taxonomic scope" value="Bacteria"/>
</dbReference>
<dbReference type="Pfam" id="PF04138">
    <property type="entry name" value="GtrA_DPMS_TM"/>
    <property type="match status" value="1"/>
</dbReference>